<proteinExistence type="predicted"/>
<evidence type="ECO:0000313" key="4">
    <source>
        <dbReference type="Proteomes" id="UP000539313"/>
    </source>
</evidence>
<dbReference type="InterPro" id="IPR003594">
    <property type="entry name" value="HATPase_dom"/>
</dbReference>
<dbReference type="CDD" id="cd16936">
    <property type="entry name" value="HATPase_RsbW-like"/>
    <property type="match status" value="1"/>
</dbReference>
<keyword evidence="1" id="KW-0723">Serine/threonine-protein kinase</keyword>
<keyword evidence="1" id="KW-0808">Transferase</keyword>
<dbReference type="Pfam" id="PF13581">
    <property type="entry name" value="HATPase_c_2"/>
    <property type="match status" value="1"/>
</dbReference>
<dbReference type="PANTHER" id="PTHR35526:SF3">
    <property type="entry name" value="ANTI-SIGMA-F FACTOR RSBW"/>
    <property type="match status" value="1"/>
</dbReference>
<dbReference type="InterPro" id="IPR050267">
    <property type="entry name" value="Anti-sigma-factor_SerPK"/>
</dbReference>
<evidence type="ECO:0000313" key="3">
    <source>
        <dbReference type="EMBL" id="MBA9007565.1"/>
    </source>
</evidence>
<gene>
    <name evidence="3" type="ORF">HNR21_006447</name>
</gene>
<dbReference type="AlphaFoldDB" id="A0A7W3N4W7"/>
<dbReference type="GO" id="GO:0004674">
    <property type="term" value="F:protein serine/threonine kinase activity"/>
    <property type="evidence" value="ECO:0007669"/>
    <property type="project" value="UniProtKB-KW"/>
</dbReference>
<keyword evidence="4" id="KW-1185">Reference proteome</keyword>
<accession>A0A7W3N4W7</accession>
<evidence type="ECO:0000259" key="2">
    <source>
        <dbReference type="Pfam" id="PF13581"/>
    </source>
</evidence>
<dbReference type="PANTHER" id="PTHR35526">
    <property type="entry name" value="ANTI-SIGMA-F FACTOR RSBW-RELATED"/>
    <property type="match status" value="1"/>
</dbReference>
<name>A0A7W3N4W7_9ACTN</name>
<reference evidence="3 4" key="1">
    <citation type="submission" date="2020-08" db="EMBL/GenBank/DDBJ databases">
        <title>Sequencing the genomes of 1000 actinobacteria strains.</title>
        <authorList>
            <person name="Klenk H.-P."/>
        </authorList>
    </citation>
    <scope>NUCLEOTIDE SEQUENCE [LARGE SCALE GENOMIC DNA]</scope>
    <source>
        <strain evidence="3 4">DSM 45823</strain>
    </source>
</reference>
<dbReference type="InterPro" id="IPR036890">
    <property type="entry name" value="HATPase_C_sf"/>
</dbReference>
<dbReference type="RefSeq" id="WP_182708091.1">
    <property type="nucleotide sequence ID" value="NZ_JACJII010000001.1"/>
</dbReference>
<comment type="caution">
    <text evidence="3">The sequence shown here is derived from an EMBL/GenBank/DDBJ whole genome shotgun (WGS) entry which is preliminary data.</text>
</comment>
<dbReference type="Gene3D" id="3.30.565.10">
    <property type="entry name" value="Histidine kinase-like ATPase, C-terminal domain"/>
    <property type="match status" value="1"/>
</dbReference>
<dbReference type="SUPFAM" id="SSF55874">
    <property type="entry name" value="ATPase domain of HSP90 chaperone/DNA topoisomerase II/histidine kinase"/>
    <property type="match status" value="1"/>
</dbReference>
<organism evidence="3 4">
    <name type="scientific">Thermomonospora cellulosilytica</name>
    <dbReference type="NCBI Taxonomy" id="1411118"/>
    <lineage>
        <taxon>Bacteria</taxon>
        <taxon>Bacillati</taxon>
        <taxon>Actinomycetota</taxon>
        <taxon>Actinomycetes</taxon>
        <taxon>Streptosporangiales</taxon>
        <taxon>Thermomonosporaceae</taxon>
        <taxon>Thermomonospora</taxon>
    </lineage>
</organism>
<keyword evidence="1" id="KW-0418">Kinase</keyword>
<protein>
    <submittedName>
        <fullName evidence="3">Anti-sigma regulatory factor (Ser/Thr protein kinase)</fullName>
    </submittedName>
</protein>
<dbReference type="EMBL" id="JACJII010000001">
    <property type="protein sequence ID" value="MBA9007565.1"/>
    <property type="molecule type" value="Genomic_DNA"/>
</dbReference>
<evidence type="ECO:0000256" key="1">
    <source>
        <dbReference type="ARBA" id="ARBA00022527"/>
    </source>
</evidence>
<feature type="domain" description="Histidine kinase/HSP90-like ATPase" evidence="2">
    <location>
        <begin position="14"/>
        <end position="127"/>
    </location>
</feature>
<dbReference type="Proteomes" id="UP000539313">
    <property type="component" value="Unassembled WGS sequence"/>
</dbReference>
<sequence length="129" mass="13526">MNGGLVVLGTLTVPGDAAHVRRVRAFAREVLGADHPLLGDIGLCLTEKFGNAVRHTASGRGGMVVVTLLGGDGLVRSEVTDDGAGGERPRRPGHGELAENGRGLLLVAALSRRWGYEADGVRTTVWAEY</sequence>